<dbReference type="PANTHER" id="PTHR43513">
    <property type="entry name" value="DIHYDROOROTATE DEHYDROGENASE B (NAD(+)), ELECTRON TRANSFER SUBUNIT"/>
    <property type="match status" value="1"/>
</dbReference>
<dbReference type="RefSeq" id="WP_068749072.1">
    <property type="nucleotide sequence ID" value="NZ_LOHZ01000042.1"/>
</dbReference>
<dbReference type="InterPro" id="IPR050353">
    <property type="entry name" value="PyrK_electron_transfer"/>
</dbReference>
<accession>A0A162M8P6</accession>
<dbReference type="PROSITE" id="PS00197">
    <property type="entry name" value="2FE2S_FER_1"/>
    <property type="match status" value="1"/>
</dbReference>
<dbReference type="GO" id="GO:0051537">
    <property type="term" value="F:2 iron, 2 sulfur cluster binding"/>
    <property type="evidence" value="ECO:0007669"/>
    <property type="project" value="InterPro"/>
</dbReference>
<dbReference type="InterPro" id="IPR036010">
    <property type="entry name" value="2Fe-2S_ferredoxin-like_sf"/>
</dbReference>
<dbReference type="Proteomes" id="UP000075737">
    <property type="component" value="Unassembled WGS sequence"/>
</dbReference>
<dbReference type="InterPro" id="IPR012675">
    <property type="entry name" value="Beta-grasp_dom_sf"/>
</dbReference>
<comment type="caution">
    <text evidence="1">The sequence shown here is derived from an EMBL/GenBank/DDBJ whole genome shotgun (WGS) entry which is preliminary data.</text>
</comment>
<protein>
    <recommendedName>
        <fullName evidence="3">Dihydroorotate dehydrogenase B (NAD(+)), electron transfer subunit</fullName>
    </recommendedName>
</protein>
<dbReference type="InterPro" id="IPR017938">
    <property type="entry name" value="Riboflavin_synthase-like_b-brl"/>
</dbReference>
<reference evidence="1 2" key="1">
    <citation type="submission" date="2015-12" db="EMBL/GenBank/DDBJ databases">
        <title>Draft genome of Thermovenabulum gondwanense isolated from a red thermophilic microbial mat colonisisng an outflow channel of a bore well.</title>
        <authorList>
            <person name="Patel B.K."/>
        </authorList>
    </citation>
    <scope>NUCLEOTIDE SEQUENCE [LARGE SCALE GENOMIC DNA]</scope>
    <source>
        <strain evidence="1 2">R270</strain>
    </source>
</reference>
<keyword evidence="2" id="KW-1185">Reference proteome</keyword>
<dbReference type="AlphaFoldDB" id="A0A162M8P6"/>
<evidence type="ECO:0008006" key="3">
    <source>
        <dbReference type="Google" id="ProtNLM"/>
    </source>
</evidence>
<evidence type="ECO:0000313" key="1">
    <source>
        <dbReference type="EMBL" id="KYO64542.1"/>
    </source>
</evidence>
<organism evidence="1 2">
    <name type="scientific">Thermovenabulum gondwanense</name>
    <dbReference type="NCBI Taxonomy" id="520767"/>
    <lineage>
        <taxon>Bacteria</taxon>
        <taxon>Bacillati</taxon>
        <taxon>Bacillota</taxon>
        <taxon>Clostridia</taxon>
        <taxon>Thermosediminibacterales</taxon>
        <taxon>Thermosediminibacteraceae</taxon>
        <taxon>Thermovenabulum</taxon>
    </lineage>
</organism>
<dbReference type="SUPFAM" id="SSF54292">
    <property type="entry name" value="2Fe-2S ferredoxin-like"/>
    <property type="match status" value="1"/>
</dbReference>
<dbReference type="PANTHER" id="PTHR43513:SF3">
    <property type="entry name" value="DIHYDROOROTATE DEHYDROGENASE B (NAD(+)), ELECTRON TRANSFER SUBUNIT-RELATED"/>
    <property type="match status" value="1"/>
</dbReference>
<dbReference type="EMBL" id="LOHZ01000042">
    <property type="protein sequence ID" value="KYO64542.1"/>
    <property type="molecule type" value="Genomic_DNA"/>
</dbReference>
<gene>
    <name evidence="1" type="ORF">ATZ99_19780</name>
</gene>
<dbReference type="InterPro" id="IPR006058">
    <property type="entry name" value="2Fe2S_fd_BS"/>
</dbReference>
<dbReference type="Gene3D" id="3.10.20.30">
    <property type="match status" value="1"/>
</dbReference>
<dbReference type="STRING" id="520767.ATZ99_19780"/>
<evidence type="ECO:0000313" key="2">
    <source>
        <dbReference type="Proteomes" id="UP000075737"/>
    </source>
</evidence>
<sequence>MKLDYSCIDTASNYCPCYLAETGDCIVCPILRGDNNCDCRWPKICIYQEFLWNGRKKANMRNFIKAKIIEKKIYSENLFTLTIKLPQDTQAIDFGQAGTFVFIKPQDSPNFYEVPICVMDIDEENNLMFFAIQVLGPKTKNLFNENERIVLRGPYYNGILGLKYIKSSISKNCMLIGRGIGQASLVMVAKALNRGNNRIIAMLNPGAVMFNIAEEILKKYGFLVRPYEEEGLRDLILKGKFELIFSAGSNSQHKFIFDLIRKNCLDVKLAISNNFQICCGEGVCGSCALNLDGEMVRFCKAQIDAERALQEGLL</sequence>
<name>A0A162M8P6_9FIRM</name>
<dbReference type="Gene3D" id="2.40.30.10">
    <property type="entry name" value="Translation factors"/>
    <property type="match status" value="1"/>
</dbReference>
<dbReference type="NCBIfam" id="NF004470">
    <property type="entry name" value="PRK05802.1"/>
    <property type="match status" value="1"/>
</dbReference>
<proteinExistence type="predicted"/>
<dbReference type="SUPFAM" id="SSF63380">
    <property type="entry name" value="Riboflavin synthase domain-like"/>
    <property type="match status" value="1"/>
</dbReference>